<accession>A0A9W4X6H9</accession>
<reference evidence="2" key="1">
    <citation type="submission" date="2022-08" db="EMBL/GenBank/DDBJ databases">
        <authorList>
            <person name="Kallberg Y."/>
            <person name="Tangrot J."/>
            <person name="Rosling A."/>
        </authorList>
    </citation>
    <scope>NUCLEOTIDE SEQUENCE</scope>
    <source>
        <strain evidence="2">Wild A</strain>
    </source>
</reference>
<dbReference type="EMBL" id="CAMKVN010006260">
    <property type="protein sequence ID" value="CAI2190100.1"/>
    <property type="molecule type" value="Genomic_DNA"/>
</dbReference>
<proteinExistence type="predicted"/>
<name>A0A9W4X6H9_9GLOM</name>
<organism evidence="2 3">
    <name type="scientific">Funneliformis geosporum</name>
    <dbReference type="NCBI Taxonomy" id="1117311"/>
    <lineage>
        <taxon>Eukaryota</taxon>
        <taxon>Fungi</taxon>
        <taxon>Fungi incertae sedis</taxon>
        <taxon>Mucoromycota</taxon>
        <taxon>Glomeromycotina</taxon>
        <taxon>Glomeromycetes</taxon>
        <taxon>Glomerales</taxon>
        <taxon>Glomeraceae</taxon>
        <taxon>Funneliformis</taxon>
    </lineage>
</organism>
<evidence type="ECO:0000313" key="2">
    <source>
        <dbReference type="EMBL" id="CAI2190100.1"/>
    </source>
</evidence>
<keyword evidence="3" id="KW-1185">Reference proteome</keyword>
<gene>
    <name evidence="2" type="ORF">FWILDA_LOCUS14407</name>
</gene>
<evidence type="ECO:0000313" key="3">
    <source>
        <dbReference type="Proteomes" id="UP001153678"/>
    </source>
</evidence>
<dbReference type="Proteomes" id="UP001153678">
    <property type="component" value="Unassembled WGS sequence"/>
</dbReference>
<protein>
    <submittedName>
        <fullName evidence="2">12952_t:CDS:1</fullName>
    </submittedName>
</protein>
<dbReference type="OrthoDB" id="2447531at2759"/>
<sequence length="210" mass="24320">MGKPGGQNNATYSYLELQEMNHVSVDPDSDLRLKINEDLLTHNVENNTFAVKNDMYALLTVVSEDAINRLFDNIQMIESVADWVIFYRQRWVIASLDRCISKIDTIYNHQKYNVPNRGCDKNPITQNVQSNKRKALIQIKKSNTLKSKSMLVKHKQNVQSGNKKRSRKTIVIDSDTEVENEDGKENKLTSKFNELEYQEKDLALKERKLV</sequence>
<dbReference type="AlphaFoldDB" id="A0A9W4X6H9"/>
<feature type="region of interest" description="Disordered" evidence="1">
    <location>
        <begin position="155"/>
        <end position="185"/>
    </location>
</feature>
<evidence type="ECO:0000256" key="1">
    <source>
        <dbReference type="SAM" id="MobiDB-lite"/>
    </source>
</evidence>
<comment type="caution">
    <text evidence="2">The sequence shown here is derived from an EMBL/GenBank/DDBJ whole genome shotgun (WGS) entry which is preliminary data.</text>
</comment>
<feature type="compositionally biased region" description="Basic residues" evidence="1">
    <location>
        <begin position="155"/>
        <end position="168"/>
    </location>
</feature>